<dbReference type="OrthoDB" id="2832284at2759"/>
<keyword evidence="3 8" id="KW-0210">Decarboxylase</keyword>
<keyword evidence="10" id="KW-0378">Hydrolase</keyword>
<evidence type="ECO:0000256" key="5">
    <source>
        <dbReference type="ARBA" id="ARBA00023239"/>
    </source>
</evidence>
<feature type="domain" description="Amidohydrolase-related" evidence="9">
    <location>
        <begin position="26"/>
        <end position="336"/>
    </location>
</feature>
<dbReference type="Gene3D" id="3.20.20.140">
    <property type="entry name" value="Metal-dependent hydrolases"/>
    <property type="match status" value="1"/>
</dbReference>
<dbReference type="PANTHER" id="PTHR21240">
    <property type="entry name" value="2-AMINO-3-CARBOXYLMUCONATE-6-SEMIALDEHYDE DECARBOXYLASE"/>
    <property type="match status" value="1"/>
</dbReference>
<keyword evidence="2" id="KW-0479">Metal-binding</keyword>
<evidence type="ECO:0000256" key="2">
    <source>
        <dbReference type="ARBA" id="ARBA00022723"/>
    </source>
</evidence>
<dbReference type="GO" id="GO:0019748">
    <property type="term" value="P:secondary metabolic process"/>
    <property type="evidence" value="ECO:0007669"/>
    <property type="project" value="TreeGrafter"/>
</dbReference>
<keyword evidence="5 8" id="KW-0456">Lyase</keyword>
<reference evidence="10" key="1">
    <citation type="journal article" date="2020" name="Stud. Mycol.">
        <title>101 Dothideomycetes genomes: a test case for predicting lifestyles and emergence of pathogens.</title>
        <authorList>
            <person name="Haridas S."/>
            <person name="Albert R."/>
            <person name="Binder M."/>
            <person name="Bloem J."/>
            <person name="Labutti K."/>
            <person name="Salamov A."/>
            <person name="Andreopoulos B."/>
            <person name="Baker S."/>
            <person name="Barry K."/>
            <person name="Bills G."/>
            <person name="Bluhm B."/>
            <person name="Cannon C."/>
            <person name="Castanera R."/>
            <person name="Culley D."/>
            <person name="Daum C."/>
            <person name="Ezra D."/>
            <person name="Gonzalez J."/>
            <person name="Henrissat B."/>
            <person name="Kuo A."/>
            <person name="Liang C."/>
            <person name="Lipzen A."/>
            <person name="Lutzoni F."/>
            <person name="Magnuson J."/>
            <person name="Mondo S."/>
            <person name="Nolan M."/>
            <person name="Ohm R."/>
            <person name="Pangilinan J."/>
            <person name="Park H.-J."/>
            <person name="Ramirez L."/>
            <person name="Alfaro M."/>
            <person name="Sun H."/>
            <person name="Tritt A."/>
            <person name="Yoshinaga Y."/>
            <person name="Zwiers L.-H."/>
            <person name="Turgeon B."/>
            <person name="Goodwin S."/>
            <person name="Spatafora J."/>
            <person name="Crous P."/>
            <person name="Grigoriev I."/>
        </authorList>
    </citation>
    <scope>NUCLEOTIDE SEQUENCE</scope>
    <source>
        <strain evidence="10">CBS 113979</strain>
    </source>
</reference>
<evidence type="ECO:0000256" key="3">
    <source>
        <dbReference type="ARBA" id="ARBA00022793"/>
    </source>
</evidence>
<evidence type="ECO:0000313" key="10">
    <source>
        <dbReference type="EMBL" id="KAF1982397.1"/>
    </source>
</evidence>
<dbReference type="SUPFAM" id="SSF51556">
    <property type="entry name" value="Metallo-dependent hydrolases"/>
    <property type="match status" value="1"/>
</dbReference>
<dbReference type="AlphaFoldDB" id="A0A6G1GNR0"/>
<dbReference type="EMBL" id="ML977185">
    <property type="protein sequence ID" value="KAF1982397.1"/>
    <property type="molecule type" value="Genomic_DNA"/>
</dbReference>
<evidence type="ECO:0000313" key="11">
    <source>
        <dbReference type="Proteomes" id="UP000800041"/>
    </source>
</evidence>
<organism evidence="10 11">
    <name type="scientific">Aulographum hederae CBS 113979</name>
    <dbReference type="NCBI Taxonomy" id="1176131"/>
    <lineage>
        <taxon>Eukaryota</taxon>
        <taxon>Fungi</taxon>
        <taxon>Dikarya</taxon>
        <taxon>Ascomycota</taxon>
        <taxon>Pezizomycotina</taxon>
        <taxon>Dothideomycetes</taxon>
        <taxon>Pleosporomycetidae</taxon>
        <taxon>Aulographales</taxon>
        <taxon>Aulographaceae</taxon>
    </lineage>
</organism>
<keyword evidence="11" id="KW-1185">Reference proteome</keyword>
<dbReference type="Proteomes" id="UP000800041">
    <property type="component" value="Unassembled WGS sequence"/>
</dbReference>
<dbReference type="InterPro" id="IPR032465">
    <property type="entry name" value="ACMSD"/>
</dbReference>
<evidence type="ECO:0000256" key="1">
    <source>
        <dbReference type="ARBA" id="ARBA00005871"/>
    </source>
</evidence>
<accession>A0A6G1GNR0</accession>
<comment type="catalytic activity">
    <reaction evidence="6">
        <text>6-methylsalicylate + H(+) = 3-methylphenol + CO2</text>
        <dbReference type="Rhea" id="RHEA:23112"/>
        <dbReference type="ChEBI" id="CHEBI:15378"/>
        <dbReference type="ChEBI" id="CHEBI:16526"/>
        <dbReference type="ChEBI" id="CHEBI:17231"/>
        <dbReference type="ChEBI" id="CHEBI:36658"/>
        <dbReference type="EC" id="4.1.1.52"/>
    </reaction>
    <physiologicalReaction direction="left-to-right" evidence="6">
        <dbReference type="Rhea" id="RHEA:23113"/>
    </physiologicalReaction>
</comment>
<protein>
    <recommendedName>
        <fullName evidence="7">6-methylsalicylate decarboxylase</fullName>
        <ecNumber evidence="7">4.1.1.52</ecNumber>
    </recommendedName>
</protein>
<gene>
    <name evidence="10" type="ORF">K402DRAFT_340597</name>
</gene>
<dbReference type="PANTHER" id="PTHR21240:SF29">
    <property type="entry name" value="AMIDOHYDROLASE-RELATED DOMAIN-CONTAINING PROTEIN"/>
    <property type="match status" value="1"/>
</dbReference>
<dbReference type="EC" id="4.1.1.52" evidence="7"/>
<evidence type="ECO:0000256" key="6">
    <source>
        <dbReference type="ARBA" id="ARBA00036832"/>
    </source>
</evidence>
<evidence type="ECO:0000256" key="7">
    <source>
        <dbReference type="ARBA" id="ARBA00038889"/>
    </source>
</evidence>
<evidence type="ECO:0000256" key="4">
    <source>
        <dbReference type="ARBA" id="ARBA00022833"/>
    </source>
</evidence>
<keyword evidence="4" id="KW-0862">Zinc</keyword>
<dbReference type="GO" id="GO:0047596">
    <property type="term" value="F:6-methylsalicylate decarboxylase activity"/>
    <property type="evidence" value="ECO:0007669"/>
    <property type="project" value="UniProtKB-EC"/>
</dbReference>
<dbReference type="GO" id="GO:0016787">
    <property type="term" value="F:hydrolase activity"/>
    <property type="evidence" value="ECO:0007669"/>
    <property type="project" value="UniProtKB-KW"/>
</dbReference>
<proteinExistence type="inferred from homology"/>
<sequence length="344" mass="38318">MPDHVYDWLVNDKLGWPAKPPAIKLDTHHHFVPKFYADAVESAGGDPSGWATPRWTPYSSELMMDRLGIQKAVISCTSPGACVLKGQASFDLARKLNEEAAAIRDANPKKFAFFANLPDLLDQKESLAEISFAMDKLGADGVCLFSRYGDSHTYLGHPDLEPIWEELNRRSAVVFVHPTSPVDPGRINKVLSQPVVDYPHETTRTAMDMITAGTLRKFPNCKVILSHGGGTLPWLIARAATPLRKSPEFGPSYLPGTTFDSFMADFRRFYFDLALSATTPNLNMLLEMVPHGQILYGSDFPYPPAPAHPALLEQLEEHPMEKETRDKIYFENAMKLIPSFAEGK</sequence>
<comment type="similarity">
    <text evidence="1">Belongs to the metallo-dependent hydrolases superfamily. ACMSD family.</text>
</comment>
<dbReference type="Pfam" id="PF04909">
    <property type="entry name" value="Amidohydro_2"/>
    <property type="match status" value="1"/>
</dbReference>
<dbReference type="GO" id="GO:0046872">
    <property type="term" value="F:metal ion binding"/>
    <property type="evidence" value="ECO:0007669"/>
    <property type="project" value="UniProtKB-KW"/>
</dbReference>
<dbReference type="InterPro" id="IPR032466">
    <property type="entry name" value="Metal_Hydrolase"/>
</dbReference>
<dbReference type="GO" id="GO:0005829">
    <property type="term" value="C:cytosol"/>
    <property type="evidence" value="ECO:0007669"/>
    <property type="project" value="TreeGrafter"/>
</dbReference>
<evidence type="ECO:0000259" key="9">
    <source>
        <dbReference type="Pfam" id="PF04909"/>
    </source>
</evidence>
<name>A0A6G1GNR0_9PEZI</name>
<dbReference type="InterPro" id="IPR006680">
    <property type="entry name" value="Amidohydro-rel"/>
</dbReference>
<evidence type="ECO:0000256" key="8">
    <source>
        <dbReference type="RuleBase" id="RU366045"/>
    </source>
</evidence>